<dbReference type="EMBL" id="NCEB01000014">
    <property type="protein sequence ID" value="OYX33732.1"/>
    <property type="molecule type" value="Genomic_DNA"/>
</dbReference>
<evidence type="ECO:0000313" key="2">
    <source>
        <dbReference type="Proteomes" id="UP000215595"/>
    </source>
</evidence>
<dbReference type="Pfam" id="PF11639">
    <property type="entry name" value="HapK"/>
    <property type="match status" value="1"/>
</dbReference>
<dbReference type="SUPFAM" id="SSF54909">
    <property type="entry name" value="Dimeric alpha+beta barrel"/>
    <property type="match status" value="1"/>
</dbReference>
<gene>
    <name evidence="1" type="ORF">B7Z01_08240</name>
</gene>
<name>A0A258FPP8_9CAUL</name>
<dbReference type="AlphaFoldDB" id="A0A258FPP8"/>
<dbReference type="InterPro" id="IPR011008">
    <property type="entry name" value="Dimeric_a/b-barrel"/>
</dbReference>
<reference evidence="1 2" key="1">
    <citation type="submission" date="2017-03" db="EMBL/GenBank/DDBJ databases">
        <title>Lifting the veil on microbial sulfur biogeochemistry in mining wastewaters.</title>
        <authorList>
            <person name="Kantor R.S."/>
            <person name="Colenbrander Nelson T."/>
            <person name="Marshall S."/>
            <person name="Bennett D."/>
            <person name="Apte S."/>
            <person name="Camacho D."/>
            <person name="Thomas B.C."/>
            <person name="Warren L.A."/>
            <person name="Banfield J.F."/>
        </authorList>
    </citation>
    <scope>NUCLEOTIDE SEQUENCE [LARGE SCALE GENOMIC DNA]</scope>
    <source>
        <strain evidence="1">32-69-9</strain>
    </source>
</reference>
<sequence length="103" mass="11182">MAATRIFALFNLKPGQDPAAYEAWARASDMPAVRAMSSVDDFQVQKVEGLLGSDAAPPYAYIETIDVNDMGKFFEEVSTPAAQKIAGEFQSMVDVTFLVTKAL</sequence>
<proteinExistence type="predicted"/>
<dbReference type="Gene3D" id="3.30.70.100">
    <property type="match status" value="1"/>
</dbReference>
<accession>A0A258FPP8</accession>
<evidence type="ECO:0000313" key="1">
    <source>
        <dbReference type="EMBL" id="OYX33732.1"/>
    </source>
</evidence>
<organism evidence="1 2">
    <name type="scientific">Brevundimonas subvibrioides</name>
    <dbReference type="NCBI Taxonomy" id="74313"/>
    <lineage>
        <taxon>Bacteria</taxon>
        <taxon>Pseudomonadati</taxon>
        <taxon>Pseudomonadota</taxon>
        <taxon>Alphaproteobacteria</taxon>
        <taxon>Caulobacterales</taxon>
        <taxon>Caulobacteraceae</taxon>
        <taxon>Brevundimonas</taxon>
    </lineage>
</organism>
<dbReference type="Proteomes" id="UP000215595">
    <property type="component" value="Unassembled WGS sequence"/>
</dbReference>
<dbReference type="InterPro" id="IPR021667">
    <property type="entry name" value="HapK"/>
</dbReference>
<protein>
    <submittedName>
        <fullName evidence="1">REDY-like protein HapK</fullName>
    </submittedName>
</protein>
<comment type="caution">
    <text evidence="1">The sequence shown here is derived from an EMBL/GenBank/DDBJ whole genome shotgun (WGS) entry which is preliminary data.</text>
</comment>